<dbReference type="Pfam" id="PF00528">
    <property type="entry name" value="BPD_transp_1"/>
    <property type="match status" value="1"/>
</dbReference>
<dbReference type="InterPro" id="IPR000515">
    <property type="entry name" value="MetI-like"/>
</dbReference>
<evidence type="ECO:0000259" key="8">
    <source>
        <dbReference type="PROSITE" id="PS50928"/>
    </source>
</evidence>
<dbReference type="CDD" id="cd06261">
    <property type="entry name" value="TM_PBP2"/>
    <property type="match status" value="1"/>
</dbReference>
<feature type="domain" description="ABC transmembrane type-1" evidence="8">
    <location>
        <begin position="72"/>
        <end position="285"/>
    </location>
</feature>
<evidence type="ECO:0000256" key="7">
    <source>
        <dbReference type="RuleBase" id="RU363032"/>
    </source>
</evidence>
<keyword evidence="3" id="KW-1003">Cell membrane</keyword>
<dbReference type="AlphaFoldDB" id="A9GI49"/>
<keyword evidence="10" id="KW-1185">Reference proteome</keyword>
<gene>
    <name evidence="9" type="ordered locus">sce3058</name>
</gene>
<dbReference type="STRING" id="448385.sce3058"/>
<evidence type="ECO:0000313" key="9">
    <source>
        <dbReference type="EMBL" id="CAN93217.1"/>
    </source>
</evidence>
<evidence type="ECO:0000256" key="3">
    <source>
        <dbReference type="ARBA" id="ARBA00022475"/>
    </source>
</evidence>
<keyword evidence="5 7" id="KW-1133">Transmembrane helix</keyword>
<proteinExistence type="inferred from homology"/>
<keyword evidence="6 7" id="KW-0472">Membrane</keyword>
<dbReference type="OrthoDB" id="9785347at2"/>
<organism evidence="9 10">
    <name type="scientific">Sorangium cellulosum (strain So ce56)</name>
    <name type="common">Polyangium cellulosum (strain So ce56)</name>
    <dbReference type="NCBI Taxonomy" id="448385"/>
    <lineage>
        <taxon>Bacteria</taxon>
        <taxon>Pseudomonadati</taxon>
        <taxon>Myxococcota</taxon>
        <taxon>Polyangia</taxon>
        <taxon>Polyangiales</taxon>
        <taxon>Polyangiaceae</taxon>
        <taxon>Sorangium</taxon>
    </lineage>
</organism>
<dbReference type="SUPFAM" id="SSF161098">
    <property type="entry name" value="MetI-like"/>
    <property type="match status" value="1"/>
</dbReference>
<accession>A9GI49</accession>
<dbReference type="GO" id="GO:0005886">
    <property type="term" value="C:plasma membrane"/>
    <property type="evidence" value="ECO:0007669"/>
    <property type="project" value="UniProtKB-SubCell"/>
</dbReference>
<keyword evidence="4 7" id="KW-0812">Transmembrane</keyword>
<dbReference type="Gene3D" id="1.10.3720.10">
    <property type="entry name" value="MetI-like"/>
    <property type="match status" value="1"/>
</dbReference>
<feature type="transmembrane region" description="Helical" evidence="7">
    <location>
        <begin position="252"/>
        <end position="284"/>
    </location>
</feature>
<dbReference type="PROSITE" id="PS50928">
    <property type="entry name" value="ABC_TM1"/>
    <property type="match status" value="1"/>
</dbReference>
<comment type="similarity">
    <text evidence="7">Belongs to the binding-protein-dependent transport system permease family.</text>
</comment>
<feature type="transmembrane region" description="Helical" evidence="7">
    <location>
        <begin position="109"/>
        <end position="129"/>
    </location>
</feature>
<dbReference type="GO" id="GO:0055085">
    <property type="term" value="P:transmembrane transport"/>
    <property type="evidence" value="ECO:0007669"/>
    <property type="project" value="InterPro"/>
</dbReference>
<dbReference type="PANTHER" id="PTHR30193">
    <property type="entry name" value="ABC TRANSPORTER PERMEASE PROTEIN"/>
    <property type="match status" value="1"/>
</dbReference>
<protein>
    <submittedName>
        <fullName evidence="9">Sugar ABC transporter, permease protein</fullName>
    </submittedName>
</protein>
<dbReference type="BioCyc" id="SCEL448385:SCE_RS15685-MONOMER"/>
<feature type="transmembrane region" description="Helical" evidence="7">
    <location>
        <begin position="162"/>
        <end position="183"/>
    </location>
</feature>
<dbReference type="Proteomes" id="UP000002139">
    <property type="component" value="Chromosome"/>
</dbReference>
<evidence type="ECO:0000256" key="2">
    <source>
        <dbReference type="ARBA" id="ARBA00022448"/>
    </source>
</evidence>
<evidence type="ECO:0000256" key="1">
    <source>
        <dbReference type="ARBA" id="ARBA00004651"/>
    </source>
</evidence>
<evidence type="ECO:0000256" key="4">
    <source>
        <dbReference type="ARBA" id="ARBA00022692"/>
    </source>
</evidence>
<dbReference type="HOGENOM" id="CLU_016047_0_2_7"/>
<dbReference type="eggNOG" id="COG1175">
    <property type="taxonomic scope" value="Bacteria"/>
</dbReference>
<feature type="transmembrane region" description="Helical" evidence="7">
    <location>
        <begin position="212"/>
        <end position="232"/>
    </location>
</feature>
<comment type="subcellular location">
    <subcellularLocation>
        <location evidence="1 7">Cell membrane</location>
        <topology evidence="1 7">Multi-pass membrane protein</topology>
    </subcellularLocation>
</comment>
<dbReference type="InterPro" id="IPR051393">
    <property type="entry name" value="ABC_transporter_permease"/>
</dbReference>
<name>A9GI49_SORC5</name>
<evidence type="ECO:0000256" key="6">
    <source>
        <dbReference type="ARBA" id="ARBA00023136"/>
    </source>
</evidence>
<evidence type="ECO:0000313" key="10">
    <source>
        <dbReference type="Proteomes" id="UP000002139"/>
    </source>
</evidence>
<keyword evidence="2 7" id="KW-0813">Transport</keyword>
<evidence type="ECO:0000256" key="5">
    <source>
        <dbReference type="ARBA" id="ARBA00022989"/>
    </source>
</evidence>
<dbReference type="RefSeq" id="WP_012235689.1">
    <property type="nucleotide sequence ID" value="NC_010162.1"/>
</dbReference>
<sequence length="296" mass="33226">MKKQIPRARAEARWGCAFVAVPVLGFVVFALGPMLASLYLSFTRFEVLTPPRWVGLDNYARLFARDFFVWRTLANTAFYLLGIPIGIAISLLLALLLNQKLRLEGLFRTVYFIPSVCSIVAAALLWKWIYNADYGLINTYLRALGVADPPAWLSSPRLVKPALVVMGIWSGLGYNMVLFLAALQGVPRSLLEAAELDGANAWQRFRHVTLPAISPMTFFIAVTSVIGGLQSFDQVYVMTRGGPEFRSATFMLYLYLTGFQYFQMGYASAMAWVLGALVMIVTVLQFRLARRWVHDE</sequence>
<reference evidence="9 10" key="1">
    <citation type="journal article" date="2007" name="Nat. Biotechnol.">
        <title>Complete genome sequence of the myxobacterium Sorangium cellulosum.</title>
        <authorList>
            <person name="Schneiker S."/>
            <person name="Perlova O."/>
            <person name="Kaiser O."/>
            <person name="Gerth K."/>
            <person name="Alici A."/>
            <person name="Altmeyer M.O."/>
            <person name="Bartels D."/>
            <person name="Bekel T."/>
            <person name="Beyer S."/>
            <person name="Bode E."/>
            <person name="Bode H.B."/>
            <person name="Bolten C.J."/>
            <person name="Choudhuri J.V."/>
            <person name="Doss S."/>
            <person name="Elnakady Y.A."/>
            <person name="Frank B."/>
            <person name="Gaigalat L."/>
            <person name="Goesmann A."/>
            <person name="Groeger C."/>
            <person name="Gross F."/>
            <person name="Jelsbak L."/>
            <person name="Jelsbak L."/>
            <person name="Kalinowski J."/>
            <person name="Kegler C."/>
            <person name="Knauber T."/>
            <person name="Konietzny S."/>
            <person name="Kopp M."/>
            <person name="Krause L."/>
            <person name="Krug D."/>
            <person name="Linke B."/>
            <person name="Mahmud T."/>
            <person name="Martinez-Arias R."/>
            <person name="McHardy A.C."/>
            <person name="Merai M."/>
            <person name="Meyer F."/>
            <person name="Mormann S."/>
            <person name="Munoz-Dorado J."/>
            <person name="Perez J."/>
            <person name="Pradella S."/>
            <person name="Rachid S."/>
            <person name="Raddatz G."/>
            <person name="Rosenau F."/>
            <person name="Rueckert C."/>
            <person name="Sasse F."/>
            <person name="Scharfe M."/>
            <person name="Schuster S.C."/>
            <person name="Suen G."/>
            <person name="Treuner-Lange A."/>
            <person name="Velicer G.J."/>
            <person name="Vorholter F.-J."/>
            <person name="Weissman K.J."/>
            <person name="Welch R.D."/>
            <person name="Wenzel S.C."/>
            <person name="Whitworth D.E."/>
            <person name="Wilhelm S."/>
            <person name="Wittmann C."/>
            <person name="Bloecker H."/>
            <person name="Puehler A."/>
            <person name="Mueller R."/>
        </authorList>
    </citation>
    <scope>NUCLEOTIDE SEQUENCE [LARGE SCALE GENOMIC DNA]</scope>
    <source>
        <strain evidence="10">So ce56</strain>
    </source>
</reference>
<dbReference type="PANTHER" id="PTHR30193:SF1">
    <property type="entry name" value="ABC TRANSPORTER PERMEASE PROTEIN YESP-RELATED"/>
    <property type="match status" value="1"/>
</dbReference>
<dbReference type="KEGG" id="scl:sce3058"/>
<dbReference type="EMBL" id="AM746676">
    <property type="protein sequence ID" value="CAN93217.1"/>
    <property type="molecule type" value="Genomic_DNA"/>
</dbReference>
<dbReference type="InterPro" id="IPR035906">
    <property type="entry name" value="MetI-like_sf"/>
</dbReference>
<feature type="transmembrane region" description="Helical" evidence="7">
    <location>
        <begin position="12"/>
        <end position="40"/>
    </location>
</feature>
<feature type="transmembrane region" description="Helical" evidence="7">
    <location>
        <begin position="77"/>
        <end position="97"/>
    </location>
</feature>